<dbReference type="InterPro" id="IPR013320">
    <property type="entry name" value="ConA-like_dom_sf"/>
</dbReference>
<gene>
    <name evidence="20" type="ORF">LSALG_LOCUS22009</name>
</gene>
<evidence type="ECO:0000313" key="20">
    <source>
        <dbReference type="EMBL" id="CAI9282365.1"/>
    </source>
</evidence>
<evidence type="ECO:0000256" key="7">
    <source>
        <dbReference type="ARBA" id="ARBA00022729"/>
    </source>
</evidence>
<feature type="region of interest" description="Disordered" evidence="17">
    <location>
        <begin position="628"/>
        <end position="655"/>
    </location>
</feature>
<dbReference type="SUPFAM" id="SSF56112">
    <property type="entry name" value="Protein kinase-like (PK-like)"/>
    <property type="match status" value="1"/>
</dbReference>
<dbReference type="InterPro" id="IPR017441">
    <property type="entry name" value="Protein_kinase_ATP_BS"/>
</dbReference>
<dbReference type="SUPFAM" id="SSF49899">
    <property type="entry name" value="Concanavalin A-like lectins/glucanases"/>
    <property type="match status" value="1"/>
</dbReference>
<keyword evidence="8" id="KW-0430">Lectin</keyword>
<evidence type="ECO:0000256" key="11">
    <source>
        <dbReference type="ARBA" id="ARBA00022840"/>
    </source>
</evidence>
<dbReference type="InterPro" id="IPR001220">
    <property type="entry name" value="Legume_lectin_dom"/>
</dbReference>
<accession>A0AA35YY03</accession>
<evidence type="ECO:0000256" key="17">
    <source>
        <dbReference type="SAM" id="MobiDB-lite"/>
    </source>
</evidence>
<dbReference type="GO" id="GO:0005524">
    <property type="term" value="F:ATP binding"/>
    <property type="evidence" value="ECO:0007669"/>
    <property type="project" value="UniProtKB-UniRule"/>
</dbReference>
<dbReference type="PROSITE" id="PS00108">
    <property type="entry name" value="PROTEIN_KINASE_ST"/>
    <property type="match status" value="1"/>
</dbReference>
<dbReference type="Proteomes" id="UP001177003">
    <property type="component" value="Chromosome 4"/>
</dbReference>
<dbReference type="GO" id="GO:0004672">
    <property type="term" value="F:protein kinase activity"/>
    <property type="evidence" value="ECO:0007669"/>
    <property type="project" value="InterPro"/>
</dbReference>
<dbReference type="PANTHER" id="PTHR27007">
    <property type="match status" value="1"/>
</dbReference>
<evidence type="ECO:0000256" key="9">
    <source>
        <dbReference type="ARBA" id="ARBA00022741"/>
    </source>
</evidence>
<proteinExistence type="inferred from homology"/>
<keyword evidence="11 16" id="KW-0067">ATP-binding</keyword>
<dbReference type="InterPro" id="IPR050528">
    <property type="entry name" value="L-type_Lectin-RKs"/>
</dbReference>
<evidence type="ECO:0000256" key="13">
    <source>
        <dbReference type="ARBA" id="ARBA00023136"/>
    </source>
</evidence>
<keyword evidence="13 18" id="KW-0472">Membrane</keyword>
<keyword evidence="7" id="KW-0732">Signal</keyword>
<dbReference type="InterPro" id="IPR000719">
    <property type="entry name" value="Prot_kinase_dom"/>
</dbReference>
<evidence type="ECO:0000256" key="8">
    <source>
        <dbReference type="ARBA" id="ARBA00022734"/>
    </source>
</evidence>
<evidence type="ECO:0000256" key="18">
    <source>
        <dbReference type="SAM" id="Phobius"/>
    </source>
</evidence>
<dbReference type="GO" id="GO:0002229">
    <property type="term" value="P:defense response to oomycetes"/>
    <property type="evidence" value="ECO:0007669"/>
    <property type="project" value="UniProtKB-ARBA"/>
</dbReference>
<dbReference type="CDD" id="cd14066">
    <property type="entry name" value="STKc_IRAK"/>
    <property type="match status" value="1"/>
</dbReference>
<keyword evidence="15" id="KW-0325">Glycoprotein</keyword>
<dbReference type="GO" id="GO:0005886">
    <property type="term" value="C:plasma membrane"/>
    <property type="evidence" value="ECO:0007669"/>
    <property type="project" value="UniProtKB-SubCell"/>
</dbReference>
<dbReference type="FunFam" id="3.30.200.20:FF:000162">
    <property type="entry name" value="Adenine nucleotide alpha hydrolase-like domain kinase"/>
    <property type="match status" value="1"/>
</dbReference>
<feature type="compositionally biased region" description="Polar residues" evidence="17">
    <location>
        <begin position="643"/>
        <end position="655"/>
    </location>
</feature>
<keyword evidence="21" id="KW-1185">Reference proteome</keyword>
<dbReference type="Gene3D" id="3.30.200.20">
    <property type="entry name" value="Phosphorylase Kinase, domain 1"/>
    <property type="match status" value="1"/>
</dbReference>
<keyword evidence="14" id="KW-0675">Receptor</keyword>
<name>A0AA35YY03_LACSI</name>
<evidence type="ECO:0000256" key="10">
    <source>
        <dbReference type="ARBA" id="ARBA00022777"/>
    </source>
</evidence>
<evidence type="ECO:0000256" key="3">
    <source>
        <dbReference type="ARBA" id="ARBA00010217"/>
    </source>
</evidence>
<dbReference type="Pfam" id="PF00139">
    <property type="entry name" value="Lectin_legB"/>
    <property type="match status" value="1"/>
</dbReference>
<organism evidence="20 21">
    <name type="scientific">Lactuca saligna</name>
    <name type="common">Willowleaf lettuce</name>
    <dbReference type="NCBI Taxonomy" id="75948"/>
    <lineage>
        <taxon>Eukaryota</taxon>
        <taxon>Viridiplantae</taxon>
        <taxon>Streptophyta</taxon>
        <taxon>Embryophyta</taxon>
        <taxon>Tracheophyta</taxon>
        <taxon>Spermatophyta</taxon>
        <taxon>Magnoliopsida</taxon>
        <taxon>eudicotyledons</taxon>
        <taxon>Gunneridae</taxon>
        <taxon>Pentapetalae</taxon>
        <taxon>asterids</taxon>
        <taxon>campanulids</taxon>
        <taxon>Asterales</taxon>
        <taxon>Asteraceae</taxon>
        <taxon>Cichorioideae</taxon>
        <taxon>Cichorieae</taxon>
        <taxon>Lactucinae</taxon>
        <taxon>Lactuca</taxon>
    </lineage>
</organism>
<evidence type="ECO:0000256" key="16">
    <source>
        <dbReference type="PROSITE-ProRule" id="PRU10141"/>
    </source>
</evidence>
<dbReference type="CDD" id="cd06899">
    <property type="entry name" value="lectin_legume_LecRK_Arcelin_ConA"/>
    <property type="match status" value="1"/>
</dbReference>
<evidence type="ECO:0000256" key="14">
    <source>
        <dbReference type="ARBA" id="ARBA00023170"/>
    </source>
</evidence>
<reference evidence="20" key="1">
    <citation type="submission" date="2023-04" db="EMBL/GenBank/DDBJ databases">
        <authorList>
            <person name="Vijverberg K."/>
            <person name="Xiong W."/>
            <person name="Schranz E."/>
        </authorList>
    </citation>
    <scope>NUCLEOTIDE SEQUENCE</scope>
</reference>
<dbReference type="PROSITE" id="PS00107">
    <property type="entry name" value="PROTEIN_KINASE_ATP"/>
    <property type="match status" value="1"/>
</dbReference>
<comment type="subcellular location">
    <subcellularLocation>
        <location evidence="1">Cell membrane</location>
        <topology evidence="1">Single-pass type I membrane protein</topology>
    </subcellularLocation>
</comment>
<dbReference type="InterPro" id="IPR000985">
    <property type="entry name" value="Lectin_LegA_CS"/>
</dbReference>
<dbReference type="PROSITE" id="PS50011">
    <property type="entry name" value="PROTEIN_KINASE_DOM"/>
    <property type="match status" value="1"/>
</dbReference>
<evidence type="ECO:0000256" key="4">
    <source>
        <dbReference type="ARBA" id="ARBA00022475"/>
    </source>
</evidence>
<dbReference type="InterPro" id="IPR008271">
    <property type="entry name" value="Ser/Thr_kinase_AS"/>
</dbReference>
<feature type="domain" description="Protein kinase" evidence="19">
    <location>
        <begin position="354"/>
        <end position="631"/>
    </location>
</feature>
<keyword evidence="4" id="KW-1003">Cell membrane</keyword>
<dbReference type="SMART" id="SM00220">
    <property type="entry name" value="S_TKc"/>
    <property type="match status" value="1"/>
</dbReference>
<keyword evidence="9 16" id="KW-0547">Nucleotide-binding</keyword>
<protein>
    <recommendedName>
        <fullName evidence="19">Protein kinase domain-containing protein</fullName>
    </recommendedName>
</protein>
<dbReference type="Pfam" id="PF00069">
    <property type="entry name" value="Pkinase"/>
    <property type="match status" value="1"/>
</dbReference>
<evidence type="ECO:0000256" key="15">
    <source>
        <dbReference type="ARBA" id="ARBA00023180"/>
    </source>
</evidence>
<dbReference type="AlphaFoldDB" id="A0AA35YY03"/>
<evidence type="ECO:0000259" key="19">
    <source>
        <dbReference type="PROSITE" id="PS50011"/>
    </source>
</evidence>
<sequence>MHVLITFFSTNILYLTFSPFATSVYFKISSSFGSNNNEILYRGSAVPSSGAVQFTDVNYVCQVGQAIYGDRVQMWDSSSGKVSDFSTRFSFTIDTDDQPTSNYGDGFAFFLGPADFQIPPNSAGSFLGLYNLSNYRESSQNHMIHVEFDSFVDTDWDPLYEHVGINKNSIFSANTTAWSAGNHSGDVAEVTISYSAQTMMMIVSWTYNAQTPSETSSVSYHVDLKEVLTEWVIVGFSAGTGILVEKNTLLYWEFNSSLNGKWRSPEERSGISGDLVPGAIGLIIGMVIAMIIGIVIFMIFKKGWIIGNGRSTNEATQEEIKLIAIPSSANKESETTPSPLEYSYSDLQLATNDFSEDNKLGEGGFGGVYKARLPISVHQEVAVKKISERSTQGQNEYAAEVATIGKLKHPNLVELVGWCEEEGKFLLIYKIMPNGSLDSYLFSNKGPLGWSNRYKIAKGLASALHHLHEEQGEKYVLHRDIKPSNVMLDSEFNPKLGDFGLARLKNSNEQISKTTKVAGTLGYFAPEYVTSRKASKATDMYSFGVTVLEIGSGRSVENQISDMDLVEWVTHLYREKQLLLTVDERLSHDVNEKQYNCLMTVGLSCTHPDPSKRLTIAEVIRALKNVTPPEVPENMPTPRLYDTPTNHASTSKTKS</sequence>
<evidence type="ECO:0000256" key="6">
    <source>
        <dbReference type="ARBA" id="ARBA00022692"/>
    </source>
</evidence>
<keyword evidence="10" id="KW-0418">Kinase</keyword>
<dbReference type="InterPro" id="IPR011009">
    <property type="entry name" value="Kinase-like_dom_sf"/>
</dbReference>
<comment type="similarity">
    <text evidence="3">In the C-terminal section; belongs to the protein kinase superfamily. Ser/Thr protein kinase family.</text>
</comment>
<evidence type="ECO:0000256" key="2">
    <source>
        <dbReference type="ARBA" id="ARBA00008536"/>
    </source>
</evidence>
<keyword evidence="6 18" id="KW-0812">Transmembrane</keyword>
<dbReference type="PROSITE" id="PS00308">
    <property type="entry name" value="LECTIN_LEGUME_ALPHA"/>
    <property type="match status" value="1"/>
</dbReference>
<evidence type="ECO:0000256" key="5">
    <source>
        <dbReference type="ARBA" id="ARBA00022679"/>
    </source>
</evidence>
<dbReference type="Gene3D" id="2.60.120.200">
    <property type="match status" value="1"/>
</dbReference>
<feature type="transmembrane region" description="Helical" evidence="18">
    <location>
        <begin position="275"/>
        <end position="300"/>
    </location>
</feature>
<evidence type="ECO:0000256" key="12">
    <source>
        <dbReference type="ARBA" id="ARBA00022989"/>
    </source>
</evidence>
<dbReference type="GO" id="GO:0030246">
    <property type="term" value="F:carbohydrate binding"/>
    <property type="evidence" value="ECO:0007669"/>
    <property type="project" value="UniProtKB-KW"/>
</dbReference>
<keyword evidence="5" id="KW-0808">Transferase</keyword>
<evidence type="ECO:0000313" key="21">
    <source>
        <dbReference type="Proteomes" id="UP001177003"/>
    </source>
</evidence>
<feature type="binding site" evidence="16">
    <location>
        <position position="385"/>
    </location>
    <ligand>
        <name>ATP</name>
        <dbReference type="ChEBI" id="CHEBI:30616"/>
    </ligand>
</feature>
<keyword evidence="12 18" id="KW-1133">Transmembrane helix</keyword>
<dbReference type="FunFam" id="1.10.510.10:FF:000240">
    <property type="entry name" value="Lectin-domain containing receptor kinase A4.3"/>
    <property type="match status" value="1"/>
</dbReference>
<dbReference type="Gene3D" id="1.10.510.10">
    <property type="entry name" value="Transferase(Phosphotransferase) domain 1"/>
    <property type="match status" value="1"/>
</dbReference>
<dbReference type="EMBL" id="OX465080">
    <property type="protein sequence ID" value="CAI9282365.1"/>
    <property type="molecule type" value="Genomic_DNA"/>
</dbReference>
<comment type="similarity">
    <text evidence="2">In the N-terminal section; belongs to the leguminous lectin family.</text>
</comment>
<evidence type="ECO:0000256" key="1">
    <source>
        <dbReference type="ARBA" id="ARBA00004251"/>
    </source>
</evidence>